<dbReference type="EMBL" id="JH712113">
    <property type="protein sequence ID" value="EFO28211.1"/>
    <property type="molecule type" value="Genomic_DNA"/>
</dbReference>
<sequence>MNVILGLPYLWLYRCQQKFFSHLKGQLCQRLTFSSPYSEKMSPGLIEIFMLSDTGRKMIDKVVSFDNPERVPPYEVGTISKVTKLLHLLLRRKMDRETLNRFSQSPSVVCVIQGRLERSEGCYFLRNIISQKG</sequence>
<reference evidence="1" key="1">
    <citation type="submission" date="2012-04" db="EMBL/GenBank/DDBJ databases">
        <title>The Genome Sequence of Loa loa.</title>
        <authorList>
            <consortium name="The Broad Institute Genome Sequencing Platform"/>
            <consortium name="Broad Institute Genome Sequencing Center for Infectious Disease"/>
            <person name="Nutman T.B."/>
            <person name="Fink D.L."/>
            <person name="Russ C."/>
            <person name="Young S."/>
            <person name="Zeng Q."/>
            <person name="Gargeya S."/>
            <person name="Alvarado L."/>
            <person name="Berlin A."/>
            <person name="Chapman S.B."/>
            <person name="Chen Z."/>
            <person name="Freedman E."/>
            <person name="Gellesch M."/>
            <person name="Goldberg J."/>
            <person name="Griggs A."/>
            <person name="Gujja S."/>
            <person name="Heilman E.R."/>
            <person name="Heiman D."/>
            <person name="Howarth C."/>
            <person name="Mehta T."/>
            <person name="Neiman D."/>
            <person name="Pearson M."/>
            <person name="Roberts A."/>
            <person name="Saif S."/>
            <person name="Shea T."/>
            <person name="Shenoy N."/>
            <person name="Sisk P."/>
            <person name="Stolte C."/>
            <person name="Sykes S."/>
            <person name="White J."/>
            <person name="Yandava C."/>
            <person name="Haas B."/>
            <person name="Henn M.R."/>
            <person name="Nusbaum C."/>
            <person name="Birren B."/>
        </authorList>
    </citation>
    <scope>NUCLEOTIDE SEQUENCE [LARGE SCALE GENOMIC DNA]</scope>
</reference>
<organism evidence="1">
    <name type="scientific">Loa loa</name>
    <name type="common">Eye worm</name>
    <name type="synonym">Filaria loa</name>
    <dbReference type="NCBI Taxonomy" id="7209"/>
    <lineage>
        <taxon>Eukaryota</taxon>
        <taxon>Metazoa</taxon>
        <taxon>Ecdysozoa</taxon>
        <taxon>Nematoda</taxon>
        <taxon>Chromadorea</taxon>
        <taxon>Rhabditida</taxon>
        <taxon>Spirurina</taxon>
        <taxon>Spiruromorpha</taxon>
        <taxon>Filarioidea</taxon>
        <taxon>Onchocercidae</taxon>
        <taxon>Loa</taxon>
    </lineage>
</organism>
<dbReference type="KEGG" id="loa:LOAG_00269"/>
<gene>
    <name evidence="1" type="ORF">LOAG_00269</name>
</gene>
<evidence type="ECO:0000313" key="1">
    <source>
        <dbReference type="EMBL" id="EFO28211.1"/>
    </source>
</evidence>
<protein>
    <submittedName>
        <fullName evidence="1">Uncharacterized protein</fullName>
    </submittedName>
</protein>
<name>A0A1S0UBV6_LOALO</name>
<dbReference type="CTD" id="9937637"/>
<dbReference type="InParanoid" id="A0A1S0UBV6"/>
<dbReference type="GeneID" id="9937637"/>
<proteinExistence type="predicted"/>
<accession>A0A1S0UBV6</accession>
<dbReference type="AlphaFoldDB" id="A0A1S0UBV6"/>
<dbReference type="RefSeq" id="XP_003135857.1">
    <property type="nucleotide sequence ID" value="XM_003135809.1"/>
</dbReference>